<name>A0A7K3WHF1_9ACTN</name>
<protein>
    <submittedName>
        <fullName evidence="1">Uncharacterized protein</fullName>
    </submittedName>
</protein>
<dbReference type="AlphaFoldDB" id="A0A7K3WHF1"/>
<keyword evidence="2" id="KW-1185">Reference proteome</keyword>
<organism evidence="1 2">
    <name type="scientific">Goekera deserti</name>
    <dbReference type="NCBI Taxonomy" id="2497753"/>
    <lineage>
        <taxon>Bacteria</taxon>
        <taxon>Bacillati</taxon>
        <taxon>Actinomycetota</taxon>
        <taxon>Actinomycetes</taxon>
        <taxon>Geodermatophilales</taxon>
        <taxon>Geodermatophilaceae</taxon>
        <taxon>Goekera</taxon>
    </lineage>
</organism>
<dbReference type="RefSeq" id="WP_152731487.1">
    <property type="nucleotide sequence ID" value="NZ_JAABOZ010000008.1"/>
</dbReference>
<evidence type="ECO:0000313" key="1">
    <source>
        <dbReference type="EMBL" id="NEL55150.1"/>
    </source>
</evidence>
<sequence length="72" mass="7932">MWLFFTRRLRTWLVLTVVVPLVSSVLRSAGLAVQRRGGPPAVSGALLKGGALAEGARRRFGPQPRKKRFGLF</sequence>
<evidence type="ECO:0000313" key="2">
    <source>
        <dbReference type="Proteomes" id="UP000470470"/>
    </source>
</evidence>
<proteinExistence type="predicted"/>
<comment type="caution">
    <text evidence="1">The sequence shown here is derived from an EMBL/GenBank/DDBJ whole genome shotgun (WGS) entry which is preliminary data.</text>
</comment>
<gene>
    <name evidence="1" type="ORF">G1H19_14220</name>
</gene>
<accession>A0A7K3WHF1</accession>
<dbReference type="Proteomes" id="UP000470470">
    <property type="component" value="Unassembled WGS sequence"/>
</dbReference>
<reference evidence="1 2" key="1">
    <citation type="submission" date="2020-02" db="EMBL/GenBank/DDBJ databases">
        <title>The whole genome sequence of CPCC 205119.</title>
        <authorList>
            <person name="Jiang Z."/>
        </authorList>
    </citation>
    <scope>NUCLEOTIDE SEQUENCE [LARGE SCALE GENOMIC DNA]</scope>
    <source>
        <strain evidence="1 2">CPCC 205119</strain>
    </source>
</reference>
<dbReference type="EMBL" id="JAAGWK010000021">
    <property type="protein sequence ID" value="NEL55150.1"/>
    <property type="molecule type" value="Genomic_DNA"/>
</dbReference>